<accession>A0A8H3CEH0</accession>
<comment type="subcellular location">
    <subcellularLocation>
        <location evidence="1 4">Nucleus</location>
    </subcellularLocation>
</comment>
<feature type="compositionally biased region" description="Gly residues" evidence="6">
    <location>
        <begin position="323"/>
        <end position="333"/>
    </location>
</feature>
<feature type="compositionally biased region" description="Acidic residues" evidence="6">
    <location>
        <begin position="799"/>
        <end position="817"/>
    </location>
</feature>
<proteinExistence type="predicted"/>
<evidence type="ECO:0000313" key="9">
    <source>
        <dbReference type="EMBL" id="CAE6480975.1"/>
    </source>
</evidence>
<feature type="coiled-coil region" evidence="5">
    <location>
        <begin position="853"/>
        <end position="883"/>
    </location>
</feature>
<feature type="region of interest" description="Disordered" evidence="6">
    <location>
        <begin position="782"/>
        <end position="818"/>
    </location>
</feature>
<dbReference type="GO" id="GO:0005634">
    <property type="term" value="C:nucleus"/>
    <property type="evidence" value="ECO:0007669"/>
    <property type="project" value="UniProtKB-SubCell"/>
</dbReference>
<dbReference type="GO" id="GO:0000781">
    <property type="term" value="C:chromosome, telomeric region"/>
    <property type="evidence" value="ECO:0007669"/>
    <property type="project" value="GOC"/>
</dbReference>
<dbReference type="Pfam" id="PF10537">
    <property type="entry name" value="WAC_Acf1_DNA_bd"/>
    <property type="match status" value="1"/>
</dbReference>
<feature type="compositionally biased region" description="Polar residues" evidence="6">
    <location>
        <begin position="1147"/>
        <end position="1157"/>
    </location>
</feature>
<evidence type="ECO:0000256" key="6">
    <source>
        <dbReference type="SAM" id="MobiDB-lite"/>
    </source>
</evidence>
<feature type="region of interest" description="Disordered" evidence="6">
    <location>
        <begin position="1142"/>
        <end position="1171"/>
    </location>
</feature>
<feature type="region of interest" description="Disordered" evidence="6">
    <location>
        <begin position="313"/>
        <end position="333"/>
    </location>
</feature>
<feature type="compositionally biased region" description="Polar residues" evidence="6">
    <location>
        <begin position="920"/>
        <end position="929"/>
    </location>
</feature>
<evidence type="ECO:0000256" key="4">
    <source>
        <dbReference type="PROSITE-ProRule" id="PRU00475"/>
    </source>
</evidence>
<reference evidence="9" key="1">
    <citation type="submission" date="2021-01" db="EMBL/GenBank/DDBJ databases">
        <authorList>
            <person name="Kaushik A."/>
        </authorList>
    </citation>
    <scope>NUCLEOTIDE SEQUENCE</scope>
    <source>
        <strain evidence="9">AG4-RS23</strain>
    </source>
</reference>
<name>A0A8H3CEH0_9AGAM</name>
<evidence type="ECO:0000256" key="5">
    <source>
        <dbReference type="SAM" id="Coils"/>
    </source>
</evidence>
<feature type="compositionally biased region" description="Polar residues" evidence="6">
    <location>
        <begin position="174"/>
        <end position="186"/>
    </location>
</feature>
<evidence type="ECO:0000313" key="10">
    <source>
        <dbReference type="Proteomes" id="UP000663861"/>
    </source>
</evidence>
<evidence type="ECO:0000256" key="2">
    <source>
        <dbReference type="ARBA" id="ARBA00023054"/>
    </source>
</evidence>
<feature type="region of interest" description="Disordered" evidence="6">
    <location>
        <begin position="174"/>
        <end position="277"/>
    </location>
</feature>
<dbReference type="Pfam" id="PF15612">
    <property type="entry name" value="WHIM1"/>
    <property type="match status" value="1"/>
</dbReference>
<evidence type="ECO:0000259" key="7">
    <source>
        <dbReference type="PROSITE" id="PS50827"/>
    </source>
</evidence>
<dbReference type="PANTHER" id="PTHR32075:SF6">
    <property type="entry name" value="ISWI CHROMATIN-REMODELING COMPLEX SUBUNIT YPL216W-RELATED"/>
    <property type="match status" value="1"/>
</dbReference>
<dbReference type="InterPro" id="IPR028941">
    <property type="entry name" value="WHIM2_dom"/>
</dbReference>
<dbReference type="PANTHER" id="PTHR32075">
    <property type="entry name" value="ISWI CHROMATIN-REMODELING COMPLEX SUBUNIT YPL216W-RELATED"/>
    <property type="match status" value="1"/>
</dbReference>
<feature type="compositionally biased region" description="Polar residues" evidence="6">
    <location>
        <begin position="233"/>
        <end position="252"/>
    </location>
</feature>
<keyword evidence="2 5" id="KW-0175">Coiled coil</keyword>
<feature type="compositionally biased region" description="Polar residues" evidence="6">
    <location>
        <begin position="196"/>
        <end position="223"/>
    </location>
</feature>
<evidence type="ECO:0000256" key="1">
    <source>
        <dbReference type="ARBA" id="ARBA00004123"/>
    </source>
</evidence>
<protein>
    <recommendedName>
        <fullName evidence="11">Imitation switch two complex protein 1</fullName>
    </recommendedName>
</protein>
<dbReference type="GO" id="GO:0031509">
    <property type="term" value="P:subtelomeric heterochromatin formation"/>
    <property type="evidence" value="ECO:0007669"/>
    <property type="project" value="TreeGrafter"/>
</dbReference>
<dbReference type="GO" id="GO:0000785">
    <property type="term" value="C:chromatin"/>
    <property type="evidence" value="ECO:0007669"/>
    <property type="project" value="UniProtKB-ARBA"/>
</dbReference>
<evidence type="ECO:0008006" key="11">
    <source>
        <dbReference type="Google" id="ProtNLM"/>
    </source>
</evidence>
<feature type="region of interest" description="Disordered" evidence="6">
    <location>
        <begin position="414"/>
        <end position="492"/>
    </location>
</feature>
<keyword evidence="3 4" id="KW-0539">Nucleus</keyword>
<dbReference type="InterPro" id="IPR028942">
    <property type="entry name" value="WHIM1_dom"/>
</dbReference>
<dbReference type="Pfam" id="PF02791">
    <property type="entry name" value="DDT"/>
    <property type="match status" value="1"/>
</dbReference>
<feature type="domain" description="WAC" evidence="8">
    <location>
        <begin position="26"/>
        <end position="135"/>
    </location>
</feature>
<sequence>MPLVRRKQVAMHSVPPELGDNPNDMRDVFYLEETGEIFLDYESYASRMSFYKMKVFQCETTGKGGLDYFQALQSEQTESSNLLARFPDPLKAAVLRSVQWRVVGRLDSLVDQVYDRYVDRYHAGENQVYDRYVDRYHAGEKIFVDIQGEKYWARILKVFPPKALVATWSAHNGNNVSSSANPNMLTPNRPAPNGLSPLNPNYTNPNSHNGNNVSSSANPNMLTPNRPAPNGLSPLNPNYTNPNSPSGSNHYSPYNEHPPAQRVPYNEHPPAQVDPTSIAHRIGGDLSLPANEALAKDDPSAYFYQVQLIEEGDEDEGGAEVNGTGGTGGGGTKWAGSTMEVQMGVMSRDRLAFSKSILRRFIRECVTREAAIASPWVVKPALAAKYGLETEMPAAMRKSMERVKAGELEKRKKVWEDKEDRPSKKVKKQGDGGMRKSMERVKAGELEKRKKVWEDKEDRPSKKVKKQGDGGEDSGRATPIGKVKETPTPAPVRRYPIEDLDVVLTDRDRKAGRLEIRPPFSREVPFGEWGPGACEKFLMVWSILTTFGKPLQLSFFTMDEFEQALNHAYTPPTQSRFPRLIPLMAEVHGILLQHICDRADKPAPGAWDSYGLLYESLEEQEQVFRKEYERLVTVVSPNDAEVGAWDSYGLLYESLEEQEQVFRKEYERLVTVVSPNDAEVQVKAKDQKQFVKLSGSEEDVQAHVWRTKLGGIKATEMDIEDFRDALTDNQWMHSEWRKGDIGGVDERTGWESVLLGCLAEHATPETFPRVRSIVTQLIRPPPIAKPVEQSDAPKIATLDEPDSDSELESNDGDDEDENNLRWGWMALTPRDKLELLAFLADLAMTSRGIRAFMDECDARLTTLRKEKIEVNRERKRVAELLEEAGVSVTKMEEKMNGAMNQNGDADDVADAASEAGSASTTPLPESGATTRRKSRTAPSSTAPNSHSGTPETHPVNQRAAARAQAAEHKGLVKQRQAHIDEAAKLEKQLAEIEREFRQLLGATRMKPLGKDRFHNRLWWFDGIAGVGAAGKAPEGKGNKGKGRAIEKEREREAQGVGRIFLQGPEKGDWEFVMNGRDERAVRARRIAEEGEEYMLEPGEWAMYAEPEQIDEFIAWLNPKGTRELHLKNAFAKWGEPLMAAVGKRSSELSGSSRGQGNETRRSSRVKAGAGDARESYLTWTNKRVR</sequence>
<evidence type="ECO:0000259" key="8">
    <source>
        <dbReference type="PROSITE" id="PS51136"/>
    </source>
</evidence>
<feature type="region of interest" description="Disordered" evidence="6">
    <location>
        <begin position="898"/>
        <end position="975"/>
    </location>
</feature>
<dbReference type="PROSITE" id="PS51136">
    <property type="entry name" value="WAC"/>
    <property type="match status" value="1"/>
</dbReference>
<dbReference type="AlphaFoldDB" id="A0A8H3CEH0"/>
<dbReference type="Pfam" id="PF15613">
    <property type="entry name" value="WSD"/>
    <property type="match status" value="1"/>
</dbReference>
<gene>
    <name evidence="9" type="ORF">RDB_LOCUS98412</name>
</gene>
<organism evidence="9 10">
    <name type="scientific">Rhizoctonia solani</name>
    <dbReference type="NCBI Taxonomy" id="456999"/>
    <lineage>
        <taxon>Eukaryota</taxon>
        <taxon>Fungi</taxon>
        <taxon>Dikarya</taxon>
        <taxon>Basidiomycota</taxon>
        <taxon>Agaricomycotina</taxon>
        <taxon>Agaricomycetes</taxon>
        <taxon>Cantharellales</taxon>
        <taxon>Ceratobasidiaceae</taxon>
        <taxon>Rhizoctonia</taxon>
    </lineage>
</organism>
<dbReference type="EMBL" id="CAJMWY010002058">
    <property type="protein sequence ID" value="CAE6480975.1"/>
    <property type="molecule type" value="Genomic_DNA"/>
</dbReference>
<feature type="compositionally biased region" description="Basic and acidic residues" evidence="6">
    <location>
        <begin position="414"/>
        <end position="475"/>
    </location>
</feature>
<dbReference type="PROSITE" id="PS50827">
    <property type="entry name" value="DDT"/>
    <property type="match status" value="1"/>
</dbReference>
<feature type="compositionally biased region" description="Polar residues" evidence="6">
    <location>
        <begin position="936"/>
        <end position="950"/>
    </location>
</feature>
<dbReference type="InterPro" id="IPR018501">
    <property type="entry name" value="DDT_dom"/>
</dbReference>
<feature type="compositionally biased region" description="Low complexity" evidence="6">
    <location>
        <begin position="910"/>
        <end position="919"/>
    </location>
</feature>
<dbReference type="InterPro" id="IPR013136">
    <property type="entry name" value="WSTF_Acf1_Cbp146"/>
</dbReference>
<comment type="caution">
    <text evidence="9">The sequence shown here is derived from an EMBL/GenBank/DDBJ whole genome shotgun (WGS) entry which is preliminary data.</text>
</comment>
<evidence type="ECO:0000256" key="3">
    <source>
        <dbReference type="ARBA" id="ARBA00023242"/>
    </source>
</evidence>
<feature type="domain" description="DDT" evidence="7">
    <location>
        <begin position="531"/>
        <end position="601"/>
    </location>
</feature>
<dbReference type="Proteomes" id="UP000663861">
    <property type="component" value="Unassembled WGS sequence"/>
</dbReference>